<evidence type="ECO:0000259" key="13">
    <source>
        <dbReference type="PROSITE" id="PS50885"/>
    </source>
</evidence>
<dbReference type="InterPro" id="IPR004358">
    <property type="entry name" value="Sig_transdc_His_kin-like_C"/>
</dbReference>
<dbReference type="Pfam" id="PF00512">
    <property type="entry name" value="HisKA"/>
    <property type="match status" value="1"/>
</dbReference>
<feature type="domain" description="Histidine kinase" evidence="12">
    <location>
        <begin position="223"/>
        <end position="419"/>
    </location>
</feature>
<dbReference type="SMART" id="SM00388">
    <property type="entry name" value="HisKA"/>
    <property type="match status" value="1"/>
</dbReference>
<dbReference type="Gene3D" id="1.10.287.130">
    <property type="match status" value="1"/>
</dbReference>
<dbReference type="PROSITE" id="PS50109">
    <property type="entry name" value="HIS_KIN"/>
    <property type="match status" value="1"/>
</dbReference>
<evidence type="ECO:0000256" key="3">
    <source>
        <dbReference type="ARBA" id="ARBA00012438"/>
    </source>
</evidence>
<comment type="catalytic activity">
    <reaction evidence="1">
        <text>ATP + protein L-histidine = ADP + protein N-phospho-L-histidine.</text>
        <dbReference type="EC" id="2.7.13.3"/>
    </reaction>
</comment>
<comment type="subcellular location">
    <subcellularLocation>
        <location evidence="2">Cell membrane</location>
    </subcellularLocation>
</comment>
<dbReference type="GO" id="GO:0016301">
    <property type="term" value="F:kinase activity"/>
    <property type="evidence" value="ECO:0007669"/>
    <property type="project" value="UniProtKB-KW"/>
</dbReference>
<keyword evidence="4" id="KW-0597">Phosphoprotein</keyword>
<dbReference type="PANTHER" id="PTHR45436:SF5">
    <property type="entry name" value="SENSOR HISTIDINE KINASE TRCS"/>
    <property type="match status" value="1"/>
</dbReference>
<protein>
    <recommendedName>
        <fullName evidence="3">histidine kinase</fullName>
        <ecNumber evidence="3">2.7.13.3</ecNumber>
    </recommendedName>
</protein>
<dbReference type="EMBL" id="JAVREN010000005">
    <property type="protein sequence ID" value="MDT0306406.1"/>
    <property type="molecule type" value="Genomic_DNA"/>
</dbReference>
<dbReference type="PRINTS" id="PR00344">
    <property type="entry name" value="BCTRLSENSOR"/>
</dbReference>
<dbReference type="SUPFAM" id="SSF47384">
    <property type="entry name" value="Homodimeric domain of signal transducing histidine kinase"/>
    <property type="match status" value="1"/>
</dbReference>
<evidence type="ECO:0000256" key="8">
    <source>
        <dbReference type="ARBA" id="ARBA00022989"/>
    </source>
</evidence>
<dbReference type="InterPro" id="IPR003594">
    <property type="entry name" value="HATPase_dom"/>
</dbReference>
<evidence type="ECO:0000256" key="10">
    <source>
        <dbReference type="ARBA" id="ARBA00023136"/>
    </source>
</evidence>
<proteinExistence type="predicted"/>
<name>A0ABU2L4B9_9ACTN</name>
<organism evidence="14 15">
    <name type="scientific">Streptomyces boetiae</name>
    <dbReference type="NCBI Taxonomy" id="3075541"/>
    <lineage>
        <taxon>Bacteria</taxon>
        <taxon>Bacillati</taxon>
        <taxon>Actinomycetota</taxon>
        <taxon>Actinomycetes</taxon>
        <taxon>Kitasatosporales</taxon>
        <taxon>Streptomycetaceae</taxon>
        <taxon>Streptomyces</taxon>
    </lineage>
</organism>
<keyword evidence="8 11" id="KW-1133">Transmembrane helix</keyword>
<dbReference type="Gene3D" id="3.30.565.10">
    <property type="entry name" value="Histidine kinase-like ATPase, C-terminal domain"/>
    <property type="match status" value="1"/>
</dbReference>
<dbReference type="EC" id="2.7.13.3" evidence="3"/>
<keyword evidence="6 11" id="KW-0812">Transmembrane</keyword>
<dbReference type="SMART" id="SM00387">
    <property type="entry name" value="HATPase_c"/>
    <property type="match status" value="1"/>
</dbReference>
<dbReference type="RefSeq" id="WP_311629327.1">
    <property type="nucleotide sequence ID" value="NZ_JAVREN010000005.1"/>
</dbReference>
<keyword evidence="15" id="KW-1185">Reference proteome</keyword>
<dbReference type="Pfam" id="PF00672">
    <property type="entry name" value="HAMP"/>
    <property type="match status" value="1"/>
</dbReference>
<evidence type="ECO:0000256" key="1">
    <source>
        <dbReference type="ARBA" id="ARBA00000085"/>
    </source>
</evidence>
<gene>
    <name evidence="14" type="ORF">RM780_05445</name>
</gene>
<dbReference type="CDD" id="cd06225">
    <property type="entry name" value="HAMP"/>
    <property type="match status" value="1"/>
</dbReference>
<keyword evidence="10 11" id="KW-0472">Membrane</keyword>
<dbReference type="SUPFAM" id="SSF55874">
    <property type="entry name" value="ATPase domain of HSP90 chaperone/DNA topoisomerase II/histidine kinase"/>
    <property type="match status" value="1"/>
</dbReference>
<evidence type="ECO:0000256" key="7">
    <source>
        <dbReference type="ARBA" id="ARBA00022777"/>
    </source>
</evidence>
<feature type="transmembrane region" description="Helical" evidence="11">
    <location>
        <begin position="12"/>
        <end position="35"/>
    </location>
</feature>
<dbReference type="InterPro" id="IPR036097">
    <property type="entry name" value="HisK_dim/P_sf"/>
</dbReference>
<accession>A0ABU2L4B9</accession>
<feature type="domain" description="HAMP" evidence="13">
    <location>
        <begin position="164"/>
        <end position="215"/>
    </location>
</feature>
<keyword evidence="5" id="KW-0808">Transferase</keyword>
<evidence type="ECO:0000256" key="2">
    <source>
        <dbReference type="ARBA" id="ARBA00004236"/>
    </source>
</evidence>
<evidence type="ECO:0000256" key="11">
    <source>
        <dbReference type="SAM" id="Phobius"/>
    </source>
</evidence>
<dbReference type="InterPro" id="IPR005467">
    <property type="entry name" value="His_kinase_dom"/>
</dbReference>
<dbReference type="Pfam" id="PF02518">
    <property type="entry name" value="HATPase_c"/>
    <property type="match status" value="1"/>
</dbReference>
<evidence type="ECO:0000313" key="14">
    <source>
        <dbReference type="EMBL" id="MDT0306406.1"/>
    </source>
</evidence>
<dbReference type="InterPro" id="IPR003661">
    <property type="entry name" value="HisK_dim/P_dom"/>
</dbReference>
<dbReference type="CDD" id="cd00082">
    <property type="entry name" value="HisKA"/>
    <property type="match status" value="1"/>
</dbReference>
<dbReference type="Proteomes" id="UP001183388">
    <property type="component" value="Unassembled WGS sequence"/>
</dbReference>
<reference evidence="15" key="1">
    <citation type="submission" date="2023-07" db="EMBL/GenBank/DDBJ databases">
        <title>30 novel species of actinomycetes from the DSMZ collection.</title>
        <authorList>
            <person name="Nouioui I."/>
        </authorList>
    </citation>
    <scope>NUCLEOTIDE SEQUENCE [LARGE SCALE GENOMIC DNA]</scope>
    <source>
        <strain evidence="15">DSM 44917</strain>
    </source>
</reference>
<sequence>MRNWPFLHWRSLRWKIAALVSAASCAVALAVGLLVHERTYDRSMNEGAGWAVRELTTVIEEHRRTKDEAAVAEPLQEAADLPPELRQRIRPGEYTTWYDDSHADRPWMWAAGTLDDGRPLAVRIEVGADLRSRQALDRTMLRAALAVLAVVVPLSLLAAELPNRRLRRVAATARRIAAGDLDARTGARGRRGGDEVAGIAASVDAMADALRGRLRGEQRFTADVAHELRTPLAGLVTAAELLPESEATGLVRNRVAVLRKLVEELLEISRLDAGAERAEAVPVALGEAVRESAARAGLAARITVDGEPAAATDPRRLDRIVTNLLVNAHRHGSPPVEVEVAAERDGAAIVVRDHGPGFPAELLADGPQRFRSGAAERGRGHGLGLTIAAGQAAVIGAALTFANAPGGGAVATLRLPGGPAWDEGRAG</sequence>
<evidence type="ECO:0000256" key="6">
    <source>
        <dbReference type="ARBA" id="ARBA00022692"/>
    </source>
</evidence>
<dbReference type="PANTHER" id="PTHR45436">
    <property type="entry name" value="SENSOR HISTIDINE KINASE YKOH"/>
    <property type="match status" value="1"/>
</dbReference>
<feature type="transmembrane region" description="Helical" evidence="11">
    <location>
        <begin position="140"/>
        <end position="159"/>
    </location>
</feature>
<dbReference type="InterPro" id="IPR036890">
    <property type="entry name" value="HATPase_C_sf"/>
</dbReference>
<comment type="caution">
    <text evidence="14">The sequence shown here is derived from an EMBL/GenBank/DDBJ whole genome shotgun (WGS) entry which is preliminary data.</text>
</comment>
<dbReference type="Gene3D" id="6.10.340.10">
    <property type="match status" value="1"/>
</dbReference>
<keyword evidence="9" id="KW-0902">Two-component regulatory system</keyword>
<evidence type="ECO:0000259" key="12">
    <source>
        <dbReference type="PROSITE" id="PS50109"/>
    </source>
</evidence>
<dbReference type="InterPro" id="IPR050428">
    <property type="entry name" value="TCS_sensor_his_kinase"/>
</dbReference>
<dbReference type="InterPro" id="IPR003660">
    <property type="entry name" value="HAMP_dom"/>
</dbReference>
<evidence type="ECO:0000256" key="4">
    <source>
        <dbReference type="ARBA" id="ARBA00022553"/>
    </source>
</evidence>
<evidence type="ECO:0000313" key="15">
    <source>
        <dbReference type="Proteomes" id="UP001183388"/>
    </source>
</evidence>
<keyword evidence="7 14" id="KW-0418">Kinase</keyword>
<evidence type="ECO:0000256" key="5">
    <source>
        <dbReference type="ARBA" id="ARBA00022679"/>
    </source>
</evidence>
<dbReference type="SUPFAM" id="SSF158472">
    <property type="entry name" value="HAMP domain-like"/>
    <property type="match status" value="1"/>
</dbReference>
<dbReference type="SMART" id="SM00304">
    <property type="entry name" value="HAMP"/>
    <property type="match status" value="1"/>
</dbReference>
<evidence type="ECO:0000256" key="9">
    <source>
        <dbReference type="ARBA" id="ARBA00023012"/>
    </source>
</evidence>
<dbReference type="PROSITE" id="PS50885">
    <property type="entry name" value="HAMP"/>
    <property type="match status" value="1"/>
</dbReference>